<keyword evidence="3" id="KW-1185">Reference proteome</keyword>
<feature type="compositionally biased region" description="Low complexity" evidence="1">
    <location>
        <begin position="115"/>
        <end position="131"/>
    </location>
</feature>
<evidence type="ECO:0000313" key="2">
    <source>
        <dbReference type="EMBL" id="KAK4823440.1"/>
    </source>
</evidence>
<dbReference type="AlphaFoldDB" id="A0AAN7NCS7"/>
<proteinExistence type="predicted"/>
<sequence length="295" mass="33614">MLQHLNVFLVVRGPKLNTVFEVQSHKCRVQGHDHFPRPAGHTVSDRSQDVVGFLGHLGTLLAHSQPAVNQHPQVLFHQAAFQALFPKPVALHGVVVTQVQDLALSLVEPHTIGPSPSIQPVQQQPVKSPLSGDQWQDTRKWNEAASGEVQFAQKRFFTERVVGHWNRLLREVVMTPRLSEFKEHLDDALSHMDQVHQRAMKMIKGLEHLSYKEGRAELGLFSLEKRMHVRIKGGRARHSSVVPSDRTRGNEHKLKNRKFHLNLGKNIFTVRVVKHWNELPRQIQNPPGQYALQPI</sequence>
<accession>A0AAN7NCS7</accession>
<feature type="non-terminal residue" evidence="2">
    <location>
        <position position="295"/>
    </location>
</feature>
<gene>
    <name evidence="2" type="ORF">QYF61_002126</name>
</gene>
<comment type="caution">
    <text evidence="2">The sequence shown here is derived from an EMBL/GenBank/DDBJ whole genome shotgun (WGS) entry which is preliminary data.</text>
</comment>
<feature type="region of interest" description="Disordered" evidence="1">
    <location>
        <begin position="115"/>
        <end position="134"/>
    </location>
</feature>
<reference evidence="2 3" key="1">
    <citation type="journal article" date="2023" name="J. Hered.">
        <title>Chromosome-level genome of the wood stork (Mycteria americana) provides insight into avian chromosome evolution.</title>
        <authorList>
            <person name="Flamio R. Jr."/>
            <person name="Ramstad K.M."/>
        </authorList>
    </citation>
    <scope>NUCLEOTIDE SEQUENCE [LARGE SCALE GENOMIC DNA]</scope>
    <source>
        <strain evidence="2">JAX WOST 10</strain>
    </source>
</reference>
<protein>
    <submittedName>
        <fullName evidence="2">Uncharacterized protein</fullName>
    </submittedName>
</protein>
<evidence type="ECO:0000256" key="1">
    <source>
        <dbReference type="SAM" id="MobiDB-lite"/>
    </source>
</evidence>
<dbReference type="EMBL" id="JAUNZN010000003">
    <property type="protein sequence ID" value="KAK4823440.1"/>
    <property type="molecule type" value="Genomic_DNA"/>
</dbReference>
<evidence type="ECO:0000313" key="3">
    <source>
        <dbReference type="Proteomes" id="UP001333110"/>
    </source>
</evidence>
<name>A0AAN7NCS7_MYCAM</name>
<dbReference type="Proteomes" id="UP001333110">
    <property type="component" value="Unassembled WGS sequence"/>
</dbReference>
<organism evidence="2 3">
    <name type="scientific">Mycteria americana</name>
    <name type="common">Wood stork</name>
    <dbReference type="NCBI Taxonomy" id="33587"/>
    <lineage>
        <taxon>Eukaryota</taxon>
        <taxon>Metazoa</taxon>
        <taxon>Chordata</taxon>
        <taxon>Craniata</taxon>
        <taxon>Vertebrata</taxon>
        <taxon>Euteleostomi</taxon>
        <taxon>Archelosauria</taxon>
        <taxon>Archosauria</taxon>
        <taxon>Dinosauria</taxon>
        <taxon>Saurischia</taxon>
        <taxon>Theropoda</taxon>
        <taxon>Coelurosauria</taxon>
        <taxon>Aves</taxon>
        <taxon>Neognathae</taxon>
        <taxon>Neoaves</taxon>
        <taxon>Aequornithes</taxon>
        <taxon>Ciconiiformes</taxon>
        <taxon>Ciconiidae</taxon>
        <taxon>Mycteria</taxon>
    </lineage>
</organism>